<accession>A0ACC8ENU4</accession>
<evidence type="ECO:0000313" key="1">
    <source>
        <dbReference type="EMBL" id="OCK87877.1"/>
    </source>
</evidence>
<evidence type="ECO:0000313" key="2">
    <source>
        <dbReference type="Proteomes" id="UP000250078"/>
    </source>
</evidence>
<reference evidence="1 2" key="1">
    <citation type="journal article" date="2016" name="Nat. Commun.">
        <title>Ectomycorrhizal ecology is imprinted in the genome of the dominant symbiotic fungus Cenococcum geophilum.</title>
        <authorList>
            <consortium name="DOE Joint Genome Institute"/>
            <person name="Peter M."/>
            <person name="Kohler A."/>
            <person name="Ohm R.A."/>
            <person name="Kuo A."/>
            <person name="Krutzmann J."/>
            <person name="Morin E."/>
            <person name="Arend M."/>
            <person name="Barry K.W."/>
            <person name="Binder M."/>
            <person name="Choi C."/>
            <person name="Clum A."/>
            <person name="Copeland A."/>
            <person name="Grisel N."/>
            <person name="Haridas S."/>
            <person name="Kipfer T."/>
            <person name="LaButti K."/>
            <person name="Lindquist E."/>
            <person name="Lipzen A."/>
            <person name="Maire R."/>
            <person name="Meier B."/>
            <person name="Mihaltcheva S."/>
            <person name="Molinier V."/>
            <person name="Murat C."/>
            <person name="Poggeler S."/>
            <person name="Quandt C.A."/>
            <person name="Sperisen C."/>
            <person name="Tritt A."/>
            <person name="Tisserant E."/>
            <person name="Crous P.W."/>
            <person name="Henrissat B."/>
            <person name="Nehls U."/>
            <person name="Egli S."/>
            <person name="Spatafora J.W."/>
            <person name="Grigoriev I.V."/>
            <person name="Martin F.M."/>
        </authorList>
    </citation>
    <scope>NUCLEOTIDE SEQUENCE [LARGE SCALE GENOMIC DNA]</scope>
    <source>
        <strain evidence="1 2">1.58</strain>
    </source>
</reference>
<gene>
    <name evidence="1" type="ORF">K441DRAFT_670005</name>
</gene>
<proteinExistence type="predicted"/>
<dbReference type="EMBL" id="KV748253">
    <property type="protein sequence ID" value="OCK87877.1"/>
    <property type="molecule type" value="Genomic_DNA"/>
</dbReference>
<name>A0ACC8ENU4_9PEZI</name>
<protein>
    <submittedName>
        <fullName evidence="1">Uncharacterized protein</fullName>
    </submittedName>
</protein>
<sequence>MEIPTSSQCRTCKSLVKVHDLRQCACGNAQNKPLYCIRQCRFCRASDFSTACTHKDGHATCWDRHLPLEDDPEDPHVPLDPLQKLYVDAVTYMEENQTIQDRLHDQDRVAQWFTIRSDESGKGVPRLNVTDRFRHLCNPGALPNEYSSRQFPGFVSFIGDTGIGKSTLLRAVILMGYLDPSGTQYEMDEARLEEKIDGLRNVLAQNAYGPVSKSGSPDHITDPTSFGVHLYRDIAVPNGKEADGIPLPRDTPILFADCEGFRAGQALTNAQRGGSRVPSPNLIMDSPITAKSYGKDGKDGVDLFYARFLYTVSDVVVIIMSGDNQLFPDMQRLVEWAASAVYRSVNHLAQKTLIIVRNMAVLDHKDLYEAKKLKENLLKHLPPLWRGSPLLERFRNDFNSKQNTYDKKIHDNDDLLHKFFSKVRACNIPDTRTATLHKTFEQYQDLRQQIVDASERSQLLRSKNWMQYNIPMLSHILNHAFEHFRTSDEPFDFYKAARNDNPNPVSVSDHISNFIRHLYLLPSFPSEMISKVIAVCLVTWTLRNFGLAREPDEIFNRELKVWCQEGIKKHKEKDQRCGFILERGGPCINKRPTHEYEHCDEKGNRASGSFDDSQELSSDTVSLIHGLFINEYWKLCTDIDGVFALPKPEQARQMRESSMQEYKQYWRNVQSNKTCLGCLQAVPDHILECGHGYCARCVQEIGKPSEWYEYGWVVNSCILCQSNWQDGRHLFRLHPICAGVRALTLDGGGIRGIVEISLLEKVHAAIELDMPLRECFDLIVGTSTGGIIALGLATLPASQSIQALKEEFLKLATKTFEKRRGQIAKLDYFKLTSAIFLVLRIWDSVYRTTPLKEGLIRLFGPDKKLFSHAHREVRVAVTSAKDNGADKCLITNYNRPAYGDQDLDFEREDEDQKEMMIWEAALATASAPFYFRKFKKLETKKNYTDGALHANFPVQYALEEIYRVWKVPGEEKPPLDMLLSVGTGLQKKEIVIPVPLRIGGFEAVCTSFHNNLDSHRQWLEFKRVHLDGTQLGSKVYRLNSRIEGSYVALDHYKSMRHIDQDIKTQVLNSAFAARIDHLARLLIANLFFFEPSPAYRDSNSLSSRQNDRILGTIRCRLARESSPLRNLVDIIDNFWYREIHTEMDLIEDRGWTRIALPDHQRNRVRTQREWLRVECTIVPVEPLMTRQVIAVTLKRPGGENRVPISGFPVEWRLLQHRAKRR</sequence>
<organism evidence="1 2">
    <name type="scientific">Cenococcum geophilum 1.58</name>
    <dbReference type="NCBI Taxonomy" id="794803"/>
    <lineage>
        <taxon>Eukaryota</taxon>
        <taxon>Fungi</taxon>
        <taxon>Dikarya</taxon>
        <taxon>Ascomycota</taxon>
        <taxon>Pezizomycotina</taxon>
        <taxon>Dothideomycetes</taxon>
        <taxon>Pleosporomycetidae</taxon>
        <taxon>Gloniales</taxon>
        <taxon>Gloniaceae</taxon>
        <taxon>Cenococcum</taxon>
    </lineage>
</organism>
<dbReference type="Proteomes" id="UP000250078">
    <property type="component" value="Unassembled WGS sequence"/>
</dbReference>
<keyword evidence="2" id="KW-1185">Reference proteome</keyword>